<dbReference type="InterPro" id="IPR029044">
    <property type="entry name" value="Nucleotide-diphossugar_trans"/>
</dbReference>
<dbReference type="Proteomes" id="UP000469440">
    <property type="component" value="Unassembled WGS sequence"/>
</dbReference>
<comment type="caution">
    <text evidence="2">The sequence shown here is derived from an EMBL/GenBank/DDBJ whole genome shotgun (WGS) entry which is preliminary data.</text>
</comment>
<accession>A0A6N8HXB0</accession>
<dbReference type="Gene3D" id="3.90.550.10">
    <property type="entry name" value="Spore Coat Polysaccharide Biosynthesis Protein SpsA, Chain A"/>
    <property type="match status" value="1"/>
</dbReference>
<keyword evidence="3" id="KW-1185">Reference proteome</keyword>
<dbReference type="Gene3D" id="1.25.40.10">
    <property type="entry name" value="Tetratricopeptide repeat domain"/>
    <property type="match status" value="1"/>
</dbReference>
<dbReference type="OrthoDB" id="9815923at2"/>
<gene>
    <name evidence="2" type="ORF">CAFE_06940</name>
</gene>
<feature type="domain" description="Glycosyltransferase 2-like" evidence="1">
    <location>
        <begin position="10"/>
        <end position="108"/>
    </location>
</feature>
<evidence type="ECO:0000313" key="2">
    <source>
        <dbReference type="EMBL" id="MVB10023.1"/>
    </source>
</evidence>
<dbReference type="SUPFAM" id="SSF53448">
    <property type="entry name" value="Nucleotide-diphospho-sugar transferases"/>
    <property type="match status" value="1"/>
</dbReference>
<sequence length="352" mass="41283">MDAVSEADLVVVADTGSTDRTVEKLRARGAQVYREEIKPWRFDAARNAAMDHIPEDVDICVPNDLDEVFEKGWREKLEAVWQPDLTRVKYLFTYSYKENGTPDKQYMMEKIHCRKGFRWIHPVHELLSYSGGRPEKSVWVPGLILNHYPDLSKPRSQYLPLLELSAKENPEDDRVIFWLGREYLYYKRYDESIATLRRYLDMPSAVWTEERCAAMRFISQCLAEQKKPDEAKEWLYRAIGECPSVREPYYYMANLAYLQGDWFLLFDMCEQALTIKNRSGSYLLEPRCWGSFFYDYGSIACYRLGLYQKSLEYARSAAELSPDDPRIRRNLELIRAMADSDAGKERADHESL</sequence>
<dbReference type="InterPro" id="IPR001173">
    <property type="entry name" value="Glyco_trans_2-like"/>
</dbReference>
<dbReference type="EMBL" id="VWXL01000014">
    <property type="protein sequence ID" value="MVB10023.1"/>
    <property type="molecule type" value="Genomic_DNA"/>
</dbReference>
<evidence type="ECO:0000313" key="3">
    <source>
        <dbReference type="Proteomes" id="UP000469440"/>
    </source>
</evidence>
<dbReference type="SUPFAM" id="SSF48452">
    <property type="entry name" value="TPR-like"/>
    <property type="match status" value="1"/>
</dbReference>
<proteinExistence type="predicted"/>
<protein>
    <recommendedName>
        <fullName evidence="1">Glycosyltransferase 2-like domain-containing protein</fullName>
    </recommendedName>
</protein>
<organism evidence="2 3">
    <name type="scientific">Caproicibacter fermentans</name>
    <dbReference type="NCBI Taxonomy" id="2576756"/>
    <lineage>
        <taxon>Bacteria</taxon>
        <taxon>Bacillati</taxon>
        <taxon>Bacillota</taxon>
        <taxon>Clostridia</taxon>
        <taxon>Eubacteriales</taxon>
        <taxon>Acutalibacteraceae</taxon>
        <taxon>Caproicibacter</taxon>
    </lineage>
</organism>
<name>A0A6N8HXB0_9FIRM</name>
<dbReference type="InterPro" id="IPR011990">
    <property type="entry name" value="TPR-like_helical_dom_sf"/>
</dbReference>
<dbReference type="Pfam" id="PF00535">
    <property type="entry name" value="Glycos_transf_2"/>
    <property type="match status" value="1"/>
</dbReference>
<reference evidence="2 3" key="1">
    <citation type="submission" date="2019-09" db="EMBL/GenBank/DDBJ databases">
        <title>Genome sequence of Clostridium sp. EA1.</title>
        <authorList>
            <person name="Poehlein A."/>
            <person name="Bengelsdorf F.R."/>
            <person name="Daniel R."/>
        </authorList>
    </citation>
    <scope>NUCLEOTIDE SEQUENCE [LARGE SCALE GENOMIC DNA]</scope>
    <source>
        <strain evidence="2 3">EA1</strain>
    </source>
</reference>
<dbReference type="Pfam" id="PF13432">
    <property type="entry name" value="TPR_16"/>
    <property type="match status" value="1"/>
</dbReference>
<evidence type="ECO:0000259" key="1">
    <source>
        <dbReference type="Pfam" id="PF00535"/>
    </source>
</evidence>
<dbReference type="AlphaFoldDB" id="A0A6N8HXB0"/>